<evidence type="ECO:0000256" key="3">
    <source>
        <dbReference type="ARBA" id="ARBA00022692"/>
    </source>
</evidence>
<protein>
    <submittedName>
        <fullName evidence="7">Uncharacterized protein</fullName>
    </submittedName>
</protein>
<comment type="similarity">
    <text evidence="2">Belongs to the TMEM14 family.</text>
</comment>
<dbReference type="AlphaFoldDB" id="A0A803LRL7"/>
<name>A0A803LRL7_CHEQI</name>
<accession>A0A803LRL7</accession>
<feature type="transmembrane region" description="Helical" evidence="6">
    <location>
        <begin position="344"/>
        <end position="362"/>
    </location>
</feature>
<evidence type="ECO:0000256" key="2">
    <source>
        <dbReference type="ARBA" id="ARBA00007590"/>
    </source>
</evidence>
<dbReference type="EnsemblPlants" id="AUR62017596-RA">
    <property type="protein sequence ID" value="AUR62017596-RA:cds"/>
    <property type="gene ID" value="AUR62017596"/>
</dbReference>
<reference evidence="7" key="1">
    <citation type="journal article" date="2017" name="Nature">
        <title>The genome of Chenopodium quinoa.</title>
        <authorList>
            <person name="Jarvis D.E."/>
            <person name="Ho Y.S."/>
            <person name="Lightfoot D.J."/>
            <person name="Schmoeckel S.M."/>
            <person name="Li B."/>
            <person name="Borm T.J.A."/>
            <person name="Ohyanagi H."/>
            <person name="Mineta K."/>
            <person name="Michell C.T."/>
            <person name="Saber N."/>
            <person name="Kharbatia N.M."/>
            <person name="Rupper R.R."/>
            <person name="Sharp A.R."/>
            <person name="Dally N."/>
            <person name="Boughton B.A."/>
            <person name="Woo Y.H."/>
            <person name="Gao G."/>
            <person name="Schijlen E.G.W.M."/>
            <person name="Guo X."/>
            <person name="Momin A.A."/>
            <person name="Negrao S."/>
            <person name="Al-Babili S."/>
            <person name="Gehring C."/>
            <person name="Roessner U."/>
            <person name="Jung C."/>
            <person name="Murphy K."/>
            <person name="Arold S.T."/>
            <person name="Gojobori T."/>
            <person name="van der Linden C.G."/>
            <person name="van Loo E.N."/>
            <person name="Jellen E.N."/>
            <person name="Maughan P.J."/>
            <person name="Tester M."/>
        </authorList>
    </citation>
    <scope>NUCLEOTIDE SEQUENCE [LARGE SCALE GENOMIC DNA]</scope>
    <source>
        <strain evidence="7">cv. PI 614886</strain>
    </source>
</reference>
<keyword evidence="3 6" id="KW-0812">Transmembrane</keyword>
<proteinExistence type="inferred from homology"/>
<dbReference type="PANTHER" id="PTHR12668">
    <property type="entry name" value="TRANSMEMBRANE PROTEIN 14, 15"/>
    <property type="match status" value="1"/>
</dbReference>
<feature type="transmembrane region" description="Helical" evidence="6">
    <location>
        <begin position="270"/>
        <end position="287"/>
    </location>
</feature>
<evidence type="ECO:0000256" key="1">
    <source>
        <dbReference type="ARBA" id="ARBA00004370"/>
    </source>
</evidence>
<reference evidence="7" key="2">
    <citation type="submission" date="2021-03" db="UniProtKB">
        <authorList>
            <consortium name="EnsemblPlants"/>
        </authorList>
    </citation>
    <scope>IDENTIFICATION</scope>
</reference>
<evidence type="ECO:0000313" key="7">
    <source>
        <dbReference type="EnsemblPlants" id="AUR62017596-RA:cds"/>
    </source>
</evidence>
<evidence type="ECO:0000313" key="8">
    <source>
        <dbReference type="Proteomes" id="UP000596660"/>
    </source>
</evidence>
<evidence type="ECO:0000256" key="4">
    <source>
        <dbReference type="ARBA" id="ARBA00022989"/>
    </source>
</evidence>
<comment type="subcellular location">
    <subcellularLocation>
        <location evidence="1">Membrane</location>
    </subcellularLocation>
</comment>
<dbReference type="InterPro" id="IPR005349">
    <property type="entry name" value="TMEM14"/>
</dbReference>
<evidence type="ECO:0000256" key="6">
    <source>
        <dbReference type="SAM" id="Phobius"/>
    </source>
</evidence>
<dbReference type="PANTHER" id="PTHR12668:SF37">
    <property type="entry name" value="PROTEIN FATTY ACID EXPORT 2, CHLOROPLASTIC"/>
    <property type="match status" value="1"/>
</dbReference>
<dbReference type="Gene3D" id="1.10.10.1740">
    <property type="entry name" value="Transmembrane protein 14-like"/>
    <property type="match status" value="1"/>
</dbReference>
<feature type="transmembrane region" description="Helical" evidence="6">
    <location>
        <begin position="317"/>
        <end position="338"/>
    </location>
</feature>
<dbReference type="GO" id="GO:0015245">
    <property type="term" value="F:fatty acid transmembrane transporter activity"/>
    <property type="evidence" value="ECO:0007669"/>
    <property type="project" value="TreeGrafter"/>
</dbReference>
<keyword evidence="5 6" id="KW-0472">Membrane</keyword>
<dbReference type="InterPro" id="IPR044890">
    <property type="entry name" value="TMEM14_sf"/>
</dbReference>
<dbReference type="Pfam" id="PF03647">
    <property type="entry name" value="Tmemb_14"/>
    <property type="match status" value="1"/>
</dbReference>
<evidence type="ECO:0000256" key="5">
    <source>
        <dbReference type="ARBA" id="ARBA00023136"/>
    </source>
</evidence>
<keyword evidence="8" id="KW-1185">Reference proteome</keyword>
<dbReference type="Proteomes" id="UP000596660">
    <property type="component" value="Unplaced"/>
</dbReference>
<keyword evidence="4 6" id="KW-1133">Transmembrane helix</keyword>
<organism evidence="7 8">
    <name type="scientific">Chenopodium quinoa</name>
    <name type="common">Quinoa</name>
    <dbReference type="NCBI Taxonomy" id="63459"/>
    <lineage>
        <taxon>Eukaryota</taxon>
        <taxon>Viridiplantae</taxon>
        <taxon>Streptophyta</taxon>
        <taxon>Embryophyta</taxon>
        <taxon>Tracheophyta</taxon>
        <taxon>Spermatophyta</taxon>
        <taxon>Magnoliopsida</taxon>
        <taxon>eudicotyledons</taxon>
        <taxon>Gunneridae</taxon>
        <taxon>Pentapetalae</taxon>
        <taxon>Caryophyllales</taxon>
        <taxon>Chenopodiaceae</taxon>
        <taxon>Chenopodioideae</taxon>
        <taxon>Atripliceae</taxon>
        <taxon>Chenopodium</taxon>
    </lineage>
</organism>
<dbReference type="GO" id="GO:0009706">
    <property type="term" value="C:chloroplast inner membrane"/>
    <property type="evidence" value="ECO:0007669"/>
    <property type="project" value="TreeGrafter"/>
</dbReference>
<sequence>MCAEIGILRAAINFPEGNLLSLNEDLKLLRSETVDLFGLSDKVDQRIQGIEENFLKLKQEFEQFRQIMVLRLNAMAVDAINNEDLLNFYINNFNQSVPTIKDAALDYIVGAETELLHGGEGEIGVIQIGLIQVVGVAVMVRQHDFPETVIYFNVRVLMTRLITGSQSSLLLPQLQPHATLPGSGLLSVKYGGTSVSSCYKLHLSSTAKSRICQHPLTSSSFSQLNTRLQRGIIATAVSSTSSLDFESPSDEGSDDADAKKSKGLSMSQKLTLAYAALVGLGGLMGYLKSGSQKSLASGGLSALLLYYVYTELPKRPVFASSVGLGLSAALLVVMGSRFKKSGKVFPAGVVSLVSLIMTGGYAHGVMRSSH</sequence>
<dbReference type="Gramene" id="AUR62017596-RA">
    <property type="protein sequence ID" value="AUR62017596-RA:cds"/>
    <property type="gene ID" value="AUR62017596"/>
</dbReference>